<keyword evidence="2" id="KW-1185">Reference proteome</keyword>
<dbReference type="EMBL" id="LNIX01000047">
    <property type="protein sequence ID" value="OXA38216.1"/>
    <property type="molecule type" value="Genomic_DNA"/>
</dbReference>
<evidence type="ECO:0000313" key="2">
    <source>
        <dbReference type="Proteomes" id="UP000198287"/>
    </source>
</evidence>
<gene>
    <name evidence="1" type="ORF">Fcan01_26943</name>
</gene>
<organism evidence="1 2">
    <name type="scientific">Folsomia candida</name>
    <name type="common">Springtail</name>
    <dbReference type="NCBI Taxonomy" id="158441"/>
    <lineage>
        <taxon>Eukaryota</taxon>
        <taxon>Metazoa</taxon>
        <taxon>Ecdysozoa</taxon>
        <taxon>Arthropoda</taxon>
        <taxon>Hexapoda</taxon>
        <taxon>Collembola</taxon>
        <taxon>Entomobryomorpha</taxon>
        <taxon>Isotomoidea</taxon>
        <taxon>Isotomidae</taxon>
        <taxon>Proisotominae</taxon>
        <taxon>Folsomia</taxon>
    </lineage>
</organism>
<accession>A0A226D1Q5</accession>
<name>A0A226D1Q5_FOLCA</name>
<comment type="caution">
    <text evidence="1">The sequence shown here is derived from an EMBL/GenBank/DDBJ whole genome shotgun (WGS) entry which is preliminary data.</text>
</comment>
<protein>
    <submittedName>
        <fullName evidence="1">Uncharacterized protein</fullName>
    </submittedName>
</protein>
<sequence>MGVPPPPMCFHHHFLMPGDDDDAEGHPPGGPNIPMGAAQTTFCNEAAVPISTGVSVAFTYFLTETLLPGKCVTSDVGPVWFTAFAHIPSRYKPGLLRNQVYFLTNDTTAVGMEFNSFPFHLPQRPVLKYWHVSRDEADYIMAESDGYVEDNLSIVRSAISVAVRSMHTESSGFYAGRYYKIRVTGGPKRIISSSDLSFGQAHILPFKEEYDPFRMHIKDRL</sequence>
<dbReference type="Proteomes" id="UP000198287">
    <property type="component" value="Unassembled WGS sequence"/>
</dbReference>
<proteinExistence type="predicted"/>
<evidence type="ECO:0000313" key="1">
    <source>
        <dbReference type="EMBL" id="OXA38216.1"/>
    </source>
</evidence>
<reference evidence="1 2" key="1">
    <citation type="submission" date="2015-12" db="EMBL/GenBank/DDBJ databases">
        <title>The genome of Folsomia candida.</title>
        <authorList>
            <person name="Faddeeva A."/>
            <person name="Derks M.F."/>
            <person name="Anvar Y."/>
            <person name="Smit S."/>
            <person name="Van Straalen N."/>
            <person name="Roelofs D."/>
        </authorList>
    </citation>
    <scope>NUCLEOTIDE SEQUENCE [LARGE SCALE GENOMIC DNA]</scope>
    <source>
        <strain evidence="1 2">VU population</strain>
        <tissue evidence="1">Whole body</tissue>
    </source>
</reference>
<dbReference type="AlphaFoldDB" id="A0A226D1Q5"/>